<name>A0ABR1IVE2_9AGAR</name>
<reference evidence="1 2" key="1">
    <citation type="submission" date="2024-01" db="EMBL/GenBank/DDBJ databases">
        <title>A draft genome for the cacao thread blight pathogen Marasmiellus scandens.</title>
        <authorList>
            <person name="Baruah I.K."/>
            <person name="Leung J."/>
            <person name="Bukari Y."/>
            <person name="Amoako-Attah I."/>
            <person name="Meinhardt L.W."/>
            <person name="Bailey B.A."/>
            <person name="Cohen S.P."/>
        </authorList>
    </citation>
    <scope>NUCLEOTIDE SEQUENCE [LARGE SCALE GENOMIC DNA]</scope>
    <source>
        <strain evidence="1 2">GH-19</strain>
    </source>
</reference>
<evidence type="ECO:0000313" key="1">
    <source>
        <dbReference type="EMBL" id="KAK7440443.1"/>
    </source>
</evidence>
<sequence>MTPTKGRASGFIFSDRRILNAVEKLRARVWQPDKTDRLDWPFGVDLERIARTLRKAIRNKVVLPVKAREYMALSPAERDQKLAGWRNSVMRLYEESVVFVDEEGVSLVWYLPDLLSNELKNKIHQKTGLIHRKLVVGFVDQARIEDVEAGNTRGRKRRKISEHQFLDKKMKPTVFPGICWFSFTCQHKSDDKDQGLQIISSTGFEEPVEVIGQTEEWLAQISEHQLIVSLVLSFIHPGLYQGGRLSLEKCCQDKNQRTSEWAKRWNSVFTSITVVSGRTSVPHVETEGALNYFNALVGIGTAGNPSLNLRELNASFRYKPGCGVFFSGQGWTQELPDWGTGECLCYVSRVEPEMIEYGGEKVEEYGLKLPLH</sequence>
<comment type="caution">
    <text evidence="1">The sequence shown here is derived from an EMBL/GenBank/DDBJ whole genome shotgun (WGS) entry which is preliminary data.</text>
</comment>
<protein>
    <submittedName>
        <fullName evidence="1">Uncharacterized protein</fullName>
    </submittedName>
</protein>
<evidence type="ECO:0000313" key="2">
    <source>
        <dbReference type="Proteomes" id="UP001498398"/>
    </source>
</evidence>
<dbReference type="Proteomes" id="UP001498398">
    <property type="component" value="Unassembled WGS sequence"/>
</dbReference>
<organism evidence="1 2">
    <name type="scientific">Marasmiellus scandens</name>
    <dbReference type="NCBI Taxonomy" id="2682957"/>
    <lineage>
        <taxon>Eukaryota</taxon>
        <taxon>Fungi</taxon>
        <taxon>Dikarya</taxon>
        <taxon>Basidiomycota</taxon>
        <taxon>Agaricomycotina</taxon>
        <taxon>Agaricomycetes</taxon>
        <taxon>Agaricomycetidae</taxon>
        <taxon>Agaricales</taxon>
        <taxon>Marasmiineae</taxon>
        <taxon>Omphalotaceae</taxon>
        <taxon>Marasmiellus</taxon>
    </lineage>
</organism>
<dbReference type="EMBL" id="JBANRG010000068">
    <property type="protein sequence ID" value="KAK7440443.1"/>
    <property type="molecule type" value="Genomic_DNA"/>
</dbReference>
<proteinExistence type="predicted"/>
<gene>
    <name evidence="1" type="ORF">VKT23_017081</name>
</gene>
<keyword evidence="2" id="KW-1185">Reference proteome</keyword>
<accession>A0ABR1IVE2</accession>